<dbReference type="Gramene" id="OMO95351">
    <property type="protein sequence ID" value="OMO95351"/>
    <property type="gene ID" value="CCACVL1_05425"/>
</dbReference>
<reference evidence="1 2" key="1">
    <citation type="submission" date="2013-09" db="EMBL/GenBank/DDBJ databases">
        <title>Corchorus capsularis genome sequencing.</title>
        <authorList>
            <person name="Alam M."/>
            <person name="Haque M.S."/>
            <person name="Islam M.S."/>
            <person name="Emdad E.M."/>
            <person name="Islam M.M."/>
            <person name="Ahmed B."/>
            <person name="Halim A."/>
            <person name="Hossen Q.M.M."/>
            <person name="Hossain M.Z."/>
            <person name="Ahmed R."/>
            <person name="Khan M.M."/>
            <person name="Islam R."/>
            <person name="Rashid M.M."/>
            <person name="Khan S.A."/>
            <person name="Rahman M.S."/>
            <person name="Alam M."/>
        </authorList>
    </citation>
    <scope>NUCLEOTIDE SEQUENCE [LARGE SCALE GENOMIC DNA]</scope>
    <source>
        <strain evidence="2">cv. CVL-1</strain>
        <tissue evidence="1">Whole seedling</tissue>
    </source>
</reference>
<dbReference type="EMBL" id="AWWV01007671">
    <property type="protein sequence ID" value="OMO95351.1"/>
    <property type="molecule type" value="Genomic_DNA"/>
</dbReference>
<proteinExistence type="predicted"/>
<accession>A0A1R3JKH3</accession>
<evidence type="ECO:0000313" key="1">
    <source>
        <dbReference type="EMBL" id="OMO95351.1"/>
    </source>
</evidence>
<dbReference type="Proteomes" id="UP000188268">
    <property type="component" value="Unassembled WGS sequence"/>
</dbReference>
<protein>
    <submittedName>
        <fullName evidence="1">Uncharacterized protein</fullName>
    </submittedName>
</protein>
<dbReference type="AlphaFoldDB" id="A0A1R3JKH3"/>
<keyword evidence="2" id="KW-1185">Reference proteome</keyword>
<evidence type="ECO:0000313" key="2">
    <source>
        <dbReference type="Proteomes" id="UP000188268"/>
    </source>
</evidence>
<name>A0A1R3JKH3_COCAP</name>
<organism evidence="1 2">
    <name type="scientific">Corchorus capsularis</name>
    <name type="common">Jute</name>
    <dbReference type="NCBI Taxonomy" id="210143"/>
    <lineage>
        <taxon>Eukaryota</taxon>
        <taxon>Viridiplantae</taxon>
        <taxon>Streptophyta</taxon>
        <taxon>Embryophyta</taxon>
        <taxon>Tracheophyta</taxon>
        <taxon>Spermatophyta</taxon>
        <taxon>Magnoliopsida</taxon>
        <taxon>eudicotyledons</taxon>
        <taxon>Gunneridae</taxon>
        <taxon>Pentapetalae</taxon>
        <taxon>rosids</taxon>
        <taxon>malvids</taxon>
        <taxon>Malvales</taxon>
        <taxon>Malvaceae</taxon>
        <taxon>Grewioideae</taxon>
        <taxon>Apeibeae</taxon>
        <taxon>Corchorus</taxon>
    </lineage>
</organism>
<gene>
    <name evidence="1" type="ORF">CCACVL1_05425</name>
</gene>
<comment type="caution">
    <text evidence="1">The sequence shown here is derived from an EMBL/GenBank/DDBJ whole genome shotgun (WGS) entry which is preliminary data.</text>
</comment>
<sequence length="42" mass="4943">MSKKKESPPHMLAHRNSFSLFHRLELKGPILDQLGEYHEIRA</sequence>